<sequence>MVWENNVTSVPQMKVLLEVYMKEALFPGQEIPAITNKRFWPSNIDIQNHIALAIKKQRNNNIDQEVVTDLIQKWKEENTGEQFHLRLKGDNNIDDSIWQIIVVSDVGPNEEFADDVRIGETYTKTLYGTNRKFLYVHQTPWQKRLINLYGKEITLLDATYRTTRYSLPLYFLCVPTNVNYVNVATFVTETEDSSSLIEALNVLKEWNPDWSPKYFMCDYAEEEINALEAVFPSPGRKRLKVSFDDPIERVKLFQKTSILNPVERNITVDGYTISQQSLDDLESELPDEVMNAYISIKSRQCEKRSVAFIPCATITAMFCEEINANDPFPSHGYLQKVILPQKRELIYMNPLGESTKRKDQYLQNWLLFLAERYNRGIGEIPFDGWSIGSKVHRRQMDSHSCGVFTLKFAELVLEDDNNYKFDSSYRGIRALRHIIGQFLIENSEEINETSEVSSNLPQLPVVSTDLPRKSPKLRKPRIARRVAAVGSDKMTFKSTNWLYDAVSAYTLITQRITSGMCGILDDMPMTIQKGTASVNGNNLATLFENHVKEKLKSVVEISDGDTSYYSPHWRHIRWVKKLSLALHMDMRISIAGHCNRDNIFGINGLKELNALVLSTFGAWKPKNKLSVGCGRGFFLTIKDAENGKLVERLEEITSQNLNAGYEYFTDVLFVEAQILVVSYIKGMKAGEKGFNYLRFCCKREKGMLPTMTEAEYSEEKLAVHLDHATHNH</sequence>
<dbReference type="InterPro" id="IPR048324">
    <property type="entry name" value="ZSWIM1-3_RNaseH-like"/>
</dbReference>
<dbReference type="OrthoDB" id="6141371at2759"/>
<proteinExistence type="predicted"/>
<dbReference type="EMBL" id="CACVKT020001065">
    <property type="protein sequence ID" value="CAC5364762.1"/>
    <property type="molecule type" value="Genomic_DNA"/>
</dbReference>
<evidence type="ECO:0000313" key="3">
    <source>
        <dbReference type="Proteomes" id="UP000507470"/>
    </source>
</evidence>
<accession>A0A6J8AB11</accession>
<evidence type="ECO:0000259" key="1">
    <source>
        <dbReference type="Pfam" id="PF21056"/>
    </source>
</evidence>
<keyword evidence="3" id="KW-1185">Reference proteome</keyword>
<evidence type="ECO:0000313" key="2">
    <source>
        <dbReference type="EMBL" id="CAC5364762.1"/>
    </source>
</evidence>
<protein>
    <recommendedName>
        <fullName evidence="1">ZSWIM1/3 RNaseH-like domain-containing protein</fullName>
    </recommendedName>
</protein>
<feature type="domain" description="ZSWIM1/3 RNaseH-like" evidence="1">
    <location>
        <begin position="137"/>
        <end position="233"/>
    </location>
</feature>
<name>A0A6J8AB11_MYTCO</name>
<gene>
    <name evidence="2" type="ORF">MCOR_5698</name>
</gene>
<dbReference type="Pfam" id="PF21056">
    <property type="entry name" value="ZSWIM1-3_RNaseH-like"/>
    <property type="match status" value="1"/>
</dbReference>
<dbReference type="InterPro" id="IPR038765">
    <property type="entry name" value="Papain-like_cys_pep_sf"/>
</dbReference>
<dbReference type="Proteomes" id="UP000507470">
    <property type="component" value="Unassembled WGS sequence"/>
</dbReference>
<dbReference type="PANTHER" id="PTHR47456">
    <property type="entry name" value="PHD-TYPE DOMAIN-CONTAINING PROTEIN"/>
    <property type="match status" value="1"/>
</dbReference>
<organism evidence="2 3">
    <name type="scientific">Mytilus coruscus</name>
    <name type="common">Sea mussel</name>
    <dbReference type="NCBI Taxonomy" id="42192"/>
    <lineage>
        <taxon>Eukaryota</taxon>
        <taxon>Metazoa</taxon>
        <taxon>Spiralia</taxon>
        <taxon>Lophotrochozoa</taxon>
        <taxon>Mollusca</taxon>
        <taxon>Bivalvia</taxon>
        <taxon>Autobranchia</taxon>
        <taxon>Pteriomorphia</taxon>
        <taxon>Mytilida</taxon>
        <taxon>Mytiloidea</taxon>
        <taxon>Mytilidae</taxon>
        <taxon>Mytilinae</taxon>
        <taxon>Mytilus</taxon>
    </lineage>
</organism>
<dbReference type="SUPFAM" id="SSF54001">
    <property type="entry name" value="Cysteine proteinases"/>
    <property type="match status" value="1"/>
</dbReference>
<dbReference type="AlphaFoldDB" id="A0A6J8AB11"/>
<reference evidence="2 3" key="1">
    <citation type="submission" date="2020-06" db="EMBL/GenBank/DDBJ databases">
        <authorList>
            <person name="Li R."/>
            <person name="Bekaert M."/>
        </authorList>
    </citation>
    <scope>NUCLEOTIDE SEQUENCE [LARGE SCALE GENOMIC DNA]</scope>
    <source>
        <strain evidence="3">wild</strain>
    </source>
</reference>
<dbReference type="Gene3D" id="3.40.395.10">
    <property type="entry name" value="Adenoviral Proteinase, Chain A"/>
    <property type="match status" value="1"/>
</dbReference>